<dbReference type="InterPro" id="IPR046982">
    <property type="entry name" value="BIN3/RVS161-like"/>
</dbReference>
<feature type="compositionally biased region" description="Polar residues" evidence="3">
    <location>
        <begin position="13"/>
        <end position="28"/>
    </location>
</feature>
<evidence type="ECO:0000313" key="6">
    <source>
        <dbReference type="EMBL" id="KXS09954.1"/>
    </source>
</evidence>
<feature type="region of interest" description="Disordered" evidence="3">
    <location>
        <begin position="300"/>
        <end position="355"/>
    </location>
</feature>
<dbReference type="OMA" id="CKIYGMI"/>
<proteinExistence type="predicted"/>
<dbReference type="Proteomes" id="UP000070544">
    <property type="component" value="Unassembled WGS sequence"/>
</dbReference>
<feature type="domain" description="SH3" evidence="4">
    <location>
        <begin position="381"/>
        <end position="440"/>
    </location>
</feature>
<dbReference type="Pfam" id="PF03114">
    <property type="entry name" value="BAR"/>
    <property type="match status" value="1"/>
</dbReference>
<dbReference type="Pfam" id="PF00018">
    <property type="entry name" value="SH3_1"/>
    <property type="match status" value="1"/>
</dbReference>
<dbReference type="GO" id="GO:1990528">
    <property type="term" value="C:Rvs161p-Rvs167p complex"/>
    <property type="evidence" value="ECO:0007669"/>
    <property type="project" value="EnsemblFungi"/>
</dbReference>
<organism evidence="6 7">
    <name type="scientific">Gonapodya prolifera (strain JEL478)</name>
    <name type="common">Monoblepharis prolifera</name>
    <dbReference type="NCBI Taxonomy" id="1344416"/>
    <lineage>
        <taxon>Eukaryota</taxon>
        <taxon>Fungi</taxon>
        <taxon>Fungi incertae sedis</taxon>
        <taxon>Chytridiomycota</taxon>
        <taxon>Chytridiomycota incertae sedis</taxon>
        <taxon>Monoblepharidomycetes</taxon>
        <taxon>Monoblepharidales</taxon>
        <taxon>Gonapodyaceae</taxon>
        <taxon>Gonapodya</taxon>
    </lineage>
</organism>
<dbReference type="GO" id="GO:0072741">
    <property type="term" value="P:protein localization to cell division site"/>
    <property type="evidence" value="ECO:0007669"/>
    <property type="project" value="EnsemblFungi"/>
</dbReference>
<dbReference type="SUPFAM" id="SSF103657">
    <property type="entry name" value="BAR/IMD domain-like"/>
    <property type="match status" value="1"/>
</dbReference>
<dbReference type="GO" id="GO:0005516">
    <property type="term" value="F:calmodulin binding"/>
    <property type="evidence" value="ECO:0007669"/>
    <property type="project" value="EnsemblFungi"/>
</dbReference>
<evidence type="ECO:0000259" key="5">
    <source>
        <dbReference type="PROSITE" id="PS51021"/>
    </source>
</evidence>
<evidence type="ECO:0000256" key="2">
    <source>
        <dbReference type="PROSITE-ProRule" id="PRU00192"/>
    </source>
</evidence>
<accession>A0A138ZZM5</accession>
<dbReference type="FunFam" id="2.30.30.40:FF:000100">
    <property type="entry name" value="SH3 domain-containing YSC84-like protein 1"/>
    <property type="match status" value="1"/>
</dbReference>
<dbReference type="CDD" id="cd07599">
    <property type="entry name" value="BAR_Rvs167p"/>
    <property type="match status" value="1"/>
</dbReference>
<dbReference type="InterPro" id="IPR027267">
    <property type="entry name" value="AH/BAR_dom_sf"/>
</dbReference>
<dbReference type="SUPFAM" id="SSF50044">
    <property type="entry name" value="SH3-domain"/>
    <property type="match status" value="1"/>
</dbReference>
<dbReference type="GO" id="GO:0043332">
    <property type="term" value="C:mating projection tip"/>
    <property type="evidence" value="ECO:0007669"/>
    <property type="project" value="EnsemblFungi"/>
</dbReference>
<feature type="region of interest" description="Disordered" evidence="3">
    <location>
        <begin position="80"/>
        <end position="113"/>
    </location>
</feature>
<dbReference type="STRING" id="1344416.A0A138ZZM5"/>
<gene>
    <name evidence="6" type="ORF">M427DRAFT_63196</name>
</gene>
<dbReference type="Gene3D" id="1.20.1270.60">
    <property type="entry name" value="Arfaptin homology (AH) domain/BAR domain"/>
    <property type="match status" value="1"/>
</dbReference>
<reference evidence="6 7" key="1">
    <citation type="journal article" date="2015" name="Genome Biol. Evol.">
        <title>Phylogenomic analyses indicate that early fungi evolved digesting cell walls of algal ancestors of land plants.</title>
        <authorList>
            <person name="Chang Y."/>
            <person name="Wang S."/>
            <person name="Sekimoto S."/>
            <person name="Aerts A.L."/>
            <person name="Choi C."/>
            <person name="Clum A."/>
            <person name="LaButti K.M."/>
            <person name="Lindquist E.A."/>
            <person name="Yee Ngan C."/>
            <person name="Ohm R.A."/>
            <person name="Salamov A.A."/>
            <person name="Grigoriev I.V."/>
            <person name="Spatafora J.W."/>
            <person name="Berbee M.L."/>
        </authorList>
    </citation>
    <scope>NUCLEOTIDE SEQUENCE [LARGE SCALE GENOMIC DNA]</scope>
    <source>
        <strain evidence="6 7">JEL478</strain>
    </source>
</reference>
<feature type="compositionally biased region" description="Polar residues" evidence="3">
    <location>
        <begin position="328"/>
        <end position="355"/>
    </location>
</feature>
<dbReference type="GO" id="GO:0007163">
    <property type="term" value="P:establishment or maintenance of cell polarity"/>
    <property type="evidence" value="ECO:0007669"/>
    <property type="project" value="EnsemblFungi"/>
</dbReference>
<dbReference type="PROSITE" id="PS50002">
    <property type="entry name" value="SH3"/>
    <property type="match status" value="1"/>
</dbReference>
<protein>
    <submittedName>
        <fullName evidence="6">BAR-domain-containing protein</fullName>
    </submittedName>
</protein>
<dbReference type="AlphaFoldDB" id="A0A138ZZM5"/>
<dbReference type="GO" id="GO:0060988">
    <property type="term" value="P:lipid tube assembly"/>
    <property type="evidence" value="ECO:0007669"/>
    <property type="project" value="EnsemblFungi"/>
</dbReference>
<dbReference type="SMART" id="SM00326">
    <property type="entry name" value="SH3"/>
    <property type="match status" value="1"/>
</dbReference>
<feature type="region of interest" description="Disordered" evidence="3">
    <location>
        <begin position="1"/>
        <end position="28"/>
    </location>
</feature>
<dbReference type="PRINTS" id="PR00452">
    <property type="entry name" value="SH3DOMAIN"/>
</dbReference>
<dbReference type="GO" id="GO:0051666">
    <property type="term" value="P:actin cortical patch localization"/>
    <property type="evidence" value="ECO:0007669"/>
    <property type="project" value="EnsemblFungi"/>
</dbReference>
<evidence type="ECO:0000259" key="4">
    <source>
        <dbReference type="PROSITE" id="PS50002"/>
    </source>
</evidence>
<dbReference type="SMART" id="SM00721">
    <property type="entry name" value="BAR"/>
    <property type="match status" value="1"/>
</dbReference>
<sequence length="440" mass="48870">MSIRGVQKAVSRFPQQLSTRSGRPETTTDPEYVALEERFKEIEAAAQRLHLDAKKFKDAITGSLQSQEKMAELLHEVYQPITGHTPGPNGGADSALSISRRGASPRDVRNTPDQSLNLVADFSEGMKRAREELTGELDLIDRRVIQPCKDFLDLADSVKKYIKKRGHKLLDYDRHREAVRKLQEKRDRTPADEKRLVAAQQEFQQASDECGRVTELLKAELPLFLDLRVRFVDPCFQTLYAVQLNVYRTLAGVFEHLAQSVDQSSTPIVGFQARKPYVDQVVESLTVLKGQWRLVKDEHVGQGEDDDDDPTSPTGSNYSGPPAGNLARANSISAAQQAYAQTKPPSFDAGTQPSSYSSAKLFPAPGVAPMAAAPPPPLPGGRKSYVVALYDFEAQQPGDLSFRKDERIEVVERTSDVNDWWTGKIGVRTGSFPGNYVRDE</sequence>
<dbReference type="GO" id="GO:0031097">
    <property type="term" value="C:medial cortex"/>
    <property type="evidence" value="ECO:0007669"/>
    <property type="project" value="EnsemblFungi"/>
</dbReference>
<dbReference type="GO" id="GO:0097320">
    <property type="term" value="P:plasma membrane tubulation"/>
    <property type="evidence" value="ECO:0007669"/>
    <property type="project" value="EnsemblFungi"/>
</dbReference>
<dbReference type="EMBL" id="KQ965842">
    <property type="protein sequence ID" value="KXS09954.1"/>
    <property type="molecule type" value="Genomic_DNA"/>
</dbReference>
<keyword evidence="7" id="KW-1185">Reference proteome</keyword>
<evidence type="ECO:0000256" key="3">
    <source>
        <dbReference type="SAM" id="MobiDB-lite"/>
    </source>
</evidence>
<evidence type="ECO:0000256" key="1">
    <source>
        <dbReference type="ARBA" id="ARBA00022443"/>
    </source>
</evidence>
<dbReference type="GO" id="GO:0005934">
    <property type="term" value="C:cellular bud tip"/>
    <property type="evidence" value="ECO:0007669"/>
    <property type="project" value="EnsemblFungi"/>
</dbReference>
<name>A0A138ZZM5_GONPJ</name>
<dbReference type="InterPro" id="IPR001452">
    <property type="entry name" value="SH3_domain"/>
</dbReference>
<dbReference type="GO" id="GO:0008092">
    <property type="term" value="F:cytoskeletal protein binding"/>
    <property type="evidence" value="ECO:0007669"/>
    <property type="project" value="EnsemblFungi"/>
</dbReference>
<dbReference type="GO" id="GO:0030479">
    <property type="term" value="C:actin cortical patch"/>
    <property type="evidence" value="ECO:0007669"/>
    <property type="project" value="EnsemblFungi"/>
</dbReference>
<dbReference type="GO" id="GO:0008289">
    <property type="term" value="F:lipid binding"/>
    <property type="evidence" value="ECO:0007669"/>
    <property type="project" value="EnsemblFungi"/>
</dbReference>
<dbReference type="PROSITE" id="PS51021">
    <property type="entry name" value="BAR"/>
    <property type="match status" value="1"/>
</dbReference>
<dbReference type="PANTHER" id="PTHR47174:SF1">
    <property type="entry name" value="REDUCED VIABILITY UPON STARVATION PROTEIN 167"/>
    <property type="match status" value="1"/>
</dbReference>
<keyword evidence="1 2" id="KW-0728">SH3 domain</keyword>
<feature type="domain" description="BAR" evidence="5">
    <location>
        <begin position="17"/>
        <end position="270"/>
    </location>
</feature>
<dbReference type="OrthoDB" id="2159336at2759"/>
<dbReference type="Gene3D" id="2.30.30.40">
    <property type="entry name" value="SH3 Domains"/>
    <property type="match status" value="1"/>
</dbReference>
<dbReference type="InterPro" id="IPR036028">
    <property type="entry name" value="SH3-like_dom_sf"/>
</dbReference>
<dbReference type="InterPro" id="IPR004148">
    <property type="entry name" value="BAR_dom"/>
</dbReference>
<dbReference type="PANTHER" id="PTHR47174">
    <property type="entry name" value="BRIDGING INTEGRATOR 3"/>
    <property type="match status" value="1"/>
</dbReference>
<dbReference type="GO" id="GO:1903475">
    <property type="term" value="P:mitotic actomyosin contractile ring assembly"/>
    <property type="evidence" value="ECO:0007669"/>
    <property type="project" value="EnsemblFungi"/>
</dbReference>
<dbReference type="GO" id="GO:0006897">
    <property type="term" value="P:endocytosis"/>
    <property type="evidence" value="ECO:0007669"/>
    <property type="project" value="EnsemblFungi"/>
</dbReference>
<dbReference type="GO" id="GO:0030100">
    <property type="term" value="P:regulation of endocytosis"/>
    <property type="evidence" value="ECO:0007669"/>
    <property type="project" value="EnsemblFungi"/>
</dbReference>
<dbReference type="GO" id="GO:0110085">
    <property type="term" value="C:mitotic actomyosin contractile ring"/>
    <property type="evidence" value="ECO:0007669"/>
    <property type="project" value="EnsemblFungi"/>
</dbReference>
<evidence type="ECO:0000313" key="7">
    <source>
        <dbReference type="Proteomes" id="UP000070544"/>
    </source>
</evidence>
<dbReference type="GO" id="GO:0042802">
    <property type="term" value="F:identical protein binding"/>
    <property type="evidence" value="ECO:0007669"/>
    <property type="project" value="EnsemblFungi"/>
</dbReference>